<protein>
    <submittedName>
        <fullName evidence="3">VanZ family protein</fullName>
    </submittedName>
</protein>
<sequence>MKNRKIKSIFKWSAFLIYIVALIYFVFFAEMLGRADVPVNYRYNLVPFKEIKRFIIYYRQIGINAVILNLAGNVVAFMPFGFFLPLVSEHKIKFFKVFITAFSLSLSIELIQLISKVGSCDVDDLILNTLGGLLGYWCFCIYKNMNRAYKKSKEQGKR</sequence>
<keyword evidence="1" id="KW-0812">Transmembrane</keyword>
<evidence type="ECO:0000313" key="3">
    <source>
        <dbReference type="EMBL" id="MBC5679465.1"/>
    </source>
</evidence>
<dbReference type="Proteomes" id="UP000628463">
    <property type="component" value="Unassembled WGS sequence"/>
</dbReference>
<dbReference type="EMBL" id="JACOPD010000001">
    <property type="protein sequence ID" value="MBC5679465.1"/>
    <property type="molecule type" value="Genomic_DNA"/>
</dbReference>
<reference evidence="3 4" key="1">
    <citation type="submission" date="2020-08" db="EMBL/GenBank/DDBJ databases">
        <title>Genome public.</title>
        <authorList>
            <person name="Liu C."/>
            <person name="Sun Q."/>
        </authorList>
    </citation>
    <scope>NUCLEOTIDE SEQUENCE [LARGE SCALE GENOMIC DNA]</scope>
    <source>
        <strain evidence="3 4">NSJ-43</strain>
    </source>
</reference>
<keyword evidence="1" id="KW-1133">Transmembrane helix</keyword>
<feature type="transmembrane region" description="Helical" evidence="1">
    <location>
        <begin position="12"/>
        <end position="32"/>
    </location>
</feature>
<proteinExistence type="predicted"/>
<organism evidence="3 4">
    <name type="scientific">Lachnospira hominis</name>
    <name type="common">ex Liu et al. 2021</name>
    <dbReference type="NCBI Taxonomy" id="2763051"/>
    <lineage>
        <taxon>Bacteria</taxon>
        <taxon>Bacillati</taxon>
        <taxon>Bacillota</taxon>
        <taxon>Clostridia</taxon>
        <taxon>Lachnospirales</taxon>
        <taxon>Lachnospiraceae</taxon>
        <taxon>Lachnospira</taxon>
    </lineage>
</organism>
<dbReference type="PANTHER" id="PTHR36834:SF2">
    <property type="entry name" value="MEMBRANE PROTEIN"/>
    <property type="match status" value="1"/>
</dbReference>
<dbReference type="RefSeq" id="WP_021866870.1">
    <property type="nucleotide sequence ID" value="NZ_JACOPD010000001.1"/>
</dbReference>
<feature type="transmembrane region" description="Helical" evidence="1">
    <location>
        <begin position="125"/>
        <end position="142"/>
    </location>
</feature>
<evidence type="ECO:0000259" key="2">
    <source>
        <dbReference type="Pfam" id="PF04892"/>
    </source>
</evidence>
<comment type="caution">
    <text evidence="3">The sequence shown here is derived from an EMBL/GenBank/DDBJ whole genome shotgun (WGS) entry which is preliminary data.</text>
</comment>
<keyword evidence="4" id="KW-1185">Reference proteome</keyword>
<feature type="transmembrane region" description="Helical" evidence="1">
    <location>
        <begin position="94"/>
        <end position="113"/>
    </location>
</feature>
<evidence type="ECO:0000256" key="1">
    <source>
        <dbReference type="SAM" id="Phobius"/>
    </source>
</evidence>
<evidence type="ECO:0000313" key="4">
    <source>
        <dbReference type="Proteomes" id="UP000628463"/>
    </source>
</evidence>
<accession>A0ABR7FXR5</accession>
<feature type="domain" description="VanZ-like" evidence="2">
    <location>
        <begin position="15"/>
        <end position="141"/>
    </location>
</feature>
<gene>
    <name evidence="3" type="ORF">H8S01_00590</name>
</gene>
<dbReference type="PANTHER" id="PTHR36834">
    <property type="entry name" value="MEMBRANE PROTEIN-RELATED"/>
    <property type="match status" value="1"/>
</dbReference>
<dbReference type="Pfam" id="PF04892">
    <property type="entry name" value="VanZ"/>
    <property type="match status" value="1"/>
</dbReference>
<dbReference type="InterPro" id="IPR006976">
    <property type="entry name" value="VanZ-like"/>
</dbReference>
<feature type="transmembrane region" description="Helical" evidence="1">
    <location>
        <begin position="61"/>
        <end position="87"/>
    </location>
</feature>
<dbReference type="InterPro" id="IPR053150">
    <property type="entry name" value="Teicoplanin_resist-assoc"/>
</dbReference>
<name>A0ABR7FXR5_9FIRM</name>
<keyword evidence="1" id="KW-0472">Membrane</keyword>